<dbReference type="Proteomes" id="UP000682892">
    <property type="component" value="Unassembled WGS sequence"/>
</dbReference>
<dbReference type="PaxDb" id="7159-AAEL004459-PA"/>
<protein>
    <submittedName>
        <fullName evidence="1">AAEL004459-PA</fullName>
    </submittedName>
</protein>
<dbReference type="AlphaFoldDB" id="Q17CP0"/>
<proteinExistence type="predicted"/>
<dbReference type="EMBL" id="CH477305">
    <property type="protein sequence ID" value="EAT44158.1"/>
    <property type="molecule type" value="Genomic_DNA"/>
</dbReference>
<dbReference type="PhylomeDB" id="Q17CP0"/>
<reference evidence="1" key="2">
    <citation type="journal article" date="2007" name="Science">
        <title>Genome sequence of Aedes aegypti, a major arbovirus vector.</title>
        <authorList>
            <person name="Nene V."/>
            <person name="Wortman J.R."/>
            <person name="Lawson D."/>
            <person name="Haas B."/>
            <person name="Kodira C."/>
            <person name="Tu Z.J."/>
            <person name="Loftus B."/>
            <person name="Xi Z."/>
            <person name="Megy K."/>
            <person name="Grabherr M."/>
            <person name="Ren Q."/>
            <person name="Zdobnov E.M."/>
            <person name="Lobo N.F."/>
            <person name="Campbell K.S."/>
            <person name="Brown S.E."/>
            <person name="Bonaldo M.F."/>
            <person name="Zhu J."/>
            <person name="Sinkins S.P."/>
            <person name="Hogenkamp D.G."/>
            <person name="Amedeo P."/>
            <person name="Arensburger P."/>
            <person name="Atkinson P.W."/>
            <person name="Bidwell S."/>
            <person name="Biedler J."/>
            <person name="Birney E."/>
            <person name="Bruggner R.V."/>
            <person name="Costas J."/>
            <person name="Coy M.R."/>
            <person name="Crabtree J."/>
            <person name="Crawford M."/>
            <person name="Debruyn B."/>
            <person name="Decaprio D."/>
            <person name="Eiglmeier K."/>
            <person name="Eisenstadt E."/>
            <person name="El-Dorry H."/>
            <person name="Gelbart W.M."/>
            <person name="Gomes S.L."/>
            <person name="Hammond M."/>
            <person name="Hannick L.I."/>
            <person name="Hogan J.R."/>
            <person name="Holmes M.H."/>
            <person name="Jaffe D."/>
            <person name="Johnston J.S."/>
            <person name="Kennedy R.C."/>
            <person name="Koo H."/>
            <person name="Kravitz S."/>
            <person name="Kriventseva E.V."/>
            <person name="Kulp D."/>
            <person name="Labutti K."/>
            <person name="Lee E."/>
            <person name="Li S."/>
            <person name="Lovin D.D."/>
            <person name="Mao C."/>
            <person name="Mauceli E."/>
            <person name="Menck C.F."/>
            <person name="Miller J.R."/>
            <person name="Montgomery P."/>
            <person name="Mori A."/>
            <person name="Nascimento A.L."/>
            <person name="Naveira H.F."/>
            <person name="Nusbaum C."/>
            <person name="O'leary S."/>
            <person name="Orvis J."/>
            <person name="Pertea M."/>
            <person name="Quesneville H."/>
            <person name="Reidenbach K.R."/>
            <person name="Rogers Y.H."/>
            <person name="Roth C.W."/>
            <person name="Schneider J.R."/>
            <person name="Schatz M."/>
            <person name="Shumway M."/>
            <person name="Stanke M."/>
            <person name="Stinson E.O."/>
            <person name="Tubio J.M."/>
            <person name="Vanzee J.P."/>
            <person name="Verjovski-Almeida S."/>
            <person name="Werner D."/>
            <person name="White O."/>
            <person name="Wyder S."/>
            <person name="Zeng Q."/>
            <person name="Zhao Q."/>
            <person name="Zhao Y."/>
            <person name="Hill C.A."/>
            <person name="Raikhel A.S."/>
            <person name="Soares M.B."/>
            <person name="Knudson D.L."/>
            <person name="Lee N.H."/>
            <person name="Galagan J."/>
            <person name="Salzberg S.L."/>
            <person name="Paulsen I.T."/>
            <person name="Dimopoulos G."/>
            <person name="Collins F.H."/>
            <person name="Birren B."/>
            <person name="Fraser-Liggett C.M."/>
            <person name="Severson D.W."/>
        </authorList>
    </citation>
    <scope>NUCLEOTIDE SEQUENCE [LARGE SCALE GENOMIC DNA]</scope>
    <source>
        <strain evidence="1">Liverpool</strain>
    </source>
</reference>
<dbReference type="HOGENOM" id="CLU_839955_0_0_1"/>
<name>Q17CP0_AEDAE</name>
<gene>
    <name evidence="1" type="ORF">AaeL_AAEL004459</name>
</gene>
<evidence type="ECO:0000313" key="1">
    <source>
        <dbReference type="EMBL" id="EAT44158.1"/>
    </source>
</evidence>
<dbReference type="VEuPathDB" id="VectorBase:AAEL024223"/>
<organism evidence="1 2">
    <name type="scientific">Aedes aegypti</name>
    <name type="common">Yellowfever mosquito</name>
    <name type="synonym">Culex aegypti</name>
    <dbReference type="NCBI Taxonomy" id="7159"/>
    <lineage>
        <taxon>Eukaryota</taxon>
        <taxon>Metazoa</taxon>
        <taxon>Ecdysozoa</taxon>
        <taxon>Arthropoda</taxon>
        <taxon>Hexapoda</taxon>
        <taxon>Insecta</taxon>
        <taxon>Pterygota</taxon>
        <taxon>Neoptera</taxon>
        <taxon>Endopterygota</taxon>
        <taxon>Diptera</taxon>
        <taxon>Nematocera</taxon>
        <taxon>Culicoidea</taxon>
        <taxon>Culicidae</taxon>
        <taxon>Culicinae</taxon>
        <taxon>Aedini</taxon>
        <taxon>Aedes</taxon>
        <taxon>Stegomyia</taxon>
    </lineage>
</organism>
<evidence type="ECO:0000313" key="2">
    <source>
        <dbReference type="Proteomes" id="UP000682892"/>
    </source>
</evidence>
<sequence>MDCEFMSSDFKRITKHVVKHISEGHPVFCPLKCRTGKPFATPNSLRIHNMYFHRIGVPRNLSRPDVSQPKYGSTDQVCAPHPEVTVCNTYVEDVGKADQEEKTEIEQRVELNSNFEMVIGSLLLKLLSKNHVTDVVIQEIVDAMDEALTMEKQFLNFKCKSFASENNGLKYKNSGFFGRKTLNLFFYQDAAEVVVNAVGNATGRHKLECWYMVVGSITLEKNITQILTEQDGCRITTDLVLNVFKDNLLMLLEAEEMWMPVEALNPASDKTGMQTDEPGRISIHPVLGVNISGSNLIKGSRASNPDGPNLNVPSKDKIIPLLLPIPDPPPV</sequence>
<reference evidence="1" key="3">
    <citation type="submission" date="2012-09" db="EMBL/GenBank/DDBJ databases">
        <authorList>
            <consortium name="VectorBase"/>
        </authorList>
    </citation>
    <scope>NUCLEOTIDE SEQUENCE</scope>
    <source>
        <strain evidence="1">Liverpool</strain>
    </source>
</reference>
<reference evidence="1" key="1">
    <citation type="submission" date="2005-10" db="EMBL/GenBank/DDBJ databases">
        <authorList>
            <person name="Loftus B.J."/>
            <person name="Nene V.M."/>
            <person name="Hannick L.I."/>
            <person name="Bidwell S."/>
            <person name="Haas B."/>
            <person name="Amedeo P."/>
            <person name="Orvis J."/>
            <person name="Wortman J.R."/>
            <person name="White O.R."/>
            <person name="Salzberg S."/>
            <person name="Shumway M."/>
            <person name="Koo H."/>
            <person name="Zhao Y."/>
            <person name="Holmes M."/>
            <person name="Miller J."/>
            <person name="Schatz M."/>
            <person name="Pop M."/>
            <person name="Pai G."/>
            <person name="Utterback T."/>
            <person name="Rogers Y.-H."/>
            <person name="Kravitz S."/>
            <person name="Fraser C.M."/>
        </authorList>
    </citation>
    <scope>NUCLEOTIDE SEQUENCE</scope>
    <source>
        <strain evidence="1">Liverpool</strain>
    </source>
</reference>
<accession>Q17CP0</accession>